<reference evidence="3 4" key="1">
    <citation type="journal article" date="2018" name="Evol. Lett.">
        <title>Horizontal gene cluster transfer increased hallucinogenic mushroom diversity.</title>
        <authorList>
            <person name="Reynolds H.T."/>
            <person name="Vijayakumar V."/>
            <person name="Gluck-Thaler E."/>
            <person name="Korotkin H.B."/>
            <person name="Matheny P.B."/>
            <person name="Slot J.C."/>
        </authorList>
    </citation>
    <scope>NUCLEOTIDE SEQUENCE [LARGE SCALE GENOMIC DNA]</scope>
    <source>
        <strain evidence="3 4">2629</strain>
    </source>
</reference>
<feature type="compositionally biased region" description="Polar residues" evidence="1">
    <location>
        <begin position="579"/>
        <end position="592"/>
    </location>
</feature>
<dbReference type="PROSITE" id="PS50878">
    <property type="entry name" value="RT_POL"/>
    <property type="match status" value="1"/>
</dbReference>
<name>A0A409WSA9_9AGAR</name>
<dbReference type="PANTHER" id="PTHR31635">
    <property type="entry name" value="REVERSE TRANSCRIPTASE DOMAIN-CONTAINING PROTEIN-RELATED"/>
    <property type="match status" value="1"/>
</dbReference>
<dbReference type="EMBL" id="NHTK01005285">
    <property type="protein sequence ID" value="PPQ81398.1"/>
    <property type="molecule type" value="Genomic_DNA"/>
</dbReference>
<dbReference type="SUPFAM" id="SSF56672">
    <property type="entry name" value="DNA/RNA polymerases"/>
    <property type="match status" value="1"/>
</dbReference>
<dbReference type="InParanoid" id="A0A409WSA9"/>
<keyword evidence="4" id="KW-1185">Reference proteome</keyword>
<organism evidence="3 4">
    <name type="scientific">Panaeolus cyanescens</name>
    <dbReference type="NCBI Taxonomy" id="181874"/>
    <lineage>
        <taxon>Eukaryota</taxon>
        <taxon>Fungi</taxon>
        <taxon>Dikarya</taxon>
        <taxon>Basidiomycota</taxon>
        <taxon>Agaricomycotina</taxon>
        <taxon>Agaricomycetes</taxon>
        <taxon>Agaricomycetidae</taxon>
        <taxon>Agaricales</taxon>
        <taxon>Agaricineae</taxon>
        <taxon>Galeropsidaceae</taxon>
        <taxon>Panaeolus</taxon>
    </lineage>
</organism>
<sequence length="1081" mass="124344">MPLSRFAEGWMCPIYKKKDRAEIENYRPITVLNTDYKILTRALTSRLGAVASNIIHKDQAGFMKGRRIENHTDLIHLLTRLCSIKDENGAIICLDQEKAYDRVRHDFLWATLEKFNFPETFINTVKSLYQHAKTAVMINGVLSAPYKVTRGVRQGDPLSCLLFNLAIESLAETLRTSRLKGLKIDNEDRLIASLFADDTTVYLSSEDNMEYLYTILENWCKASGAKFNVAKTEIIPLGSKTYREQLVHTRKLNHNAQPINNNIHIAEPGEPVRVLGAWIGHELDQTAIWNRVLEETNEILNRWSKSHPTQEGRRLIIGMYVAGKTQFLARVQGMPQAVEQRLTKMIYRFMWDKDEENFSPPIQNGILTDTIEQGGRKVLDIKARNEAIDLMKLKTYLSPEPERPQWAKVMDELIRRSVPKSSPAKDMESRTHMFLQTWKPTLQEGSRLPENVVKMLKTAQKYQLTFNPNIVANEVKTQLPIWHHIGLDKTRSPQHNRETSRCLRKVHHITTVAQMTELANTTLPANHKQKATCNCNTCESQREIGCRNPQLCIRNANRWVNALHPKWNPRHPNPPEIENPTTILQPGTQSPSKNPPASEFNADILTRELYDGFTILGDPKSVSICTPARIPNDPVNNTNDEQNKPPETEVEILVQCTHENEARVVVNIYVWVKDQNDLNKKLKIEGGYINAHTGELAAIRYIAKTVHTGKLTIMTASNKISTIIINKKQDLENTGHKTKNEELLRSTLAYLRARNGQTVMRPGKCTNTSIWAEEQDLDDQIEAIDIHDIDAPENFRITGNKIRHITQASVYRAIINFNESQKRIRAKNKARTDWDGNSNRRATRVRLDITRHAILENTNMSPTDEYIWKSIRNKTISKNIRAFLWTAMHDGQKCGEYWTRMTSYEHRGMCRECNTIKGLEHILTECRNSGQEQIWHLARDILQAKGINIQRLNLGKILGSGVPQILNSKGKIDRTKSRLYTIIMTESSHLIWKIRCEWKIGRAEDPNKKHTNQEITNRWRQVINTRLKLDCLQTNSLKFGNKSISMNLVRDTWKGTLDGEEDLPNDWMRYEVLVGIRQIQK</sequence>
<comment type="caution">
    <text evidence="3">The sequence shown here is derived from an EMBL/GenBank/DDBJ whole genome shotgun (WGS) entry which is preliminary data.</text>
</comment>
<evidence type="ECO:0000256" key="1">
    <source>
        <dbReference type="SAM" id="MobiDB-lite"/>
    </source>
</evidence>
<protein>
    <recommendedName>
        <fullName evidence="2">Reverse transcriptase domain-containing protein</fullName>
    </recommendedName>
</protein>
<dbReference type="STRING" id="181874.A0A409WSA9"/>
<dbReference type="InterPro" id="IPR000477">
    <property type="entry name" value="RT_dom"/>
</dbReference>
<evidence type="ECO:0000313" key="3">
    <source>
        <dbReference type="EMBL" id="PPQ81398.1"/>
    </source>
</evidence>
<dbReference type="Proteomes" id="UP000284842">
    <property type="component" value="Unassembled WGS sequence"/>
</dbReference>
<evidence type="ECO:0000313" key="4">
    <source>
        <dbReference type="Proteomes" id="UP000284842"/>
    </source>
</evidence>
<gene>
    <name evidence="3" type="ORF">CVT24_001827</name>
</gene>
<feature type="domain" description="Reverse transcriptase" evidence="2">
    <location>
        <begin position="1"/>
        <end position="283"/>
    </location>
</feature>
<dbReference type="OrthoDB" id="3047174at2759"/>
<dbReference type="CDD" id="cd01650">
    <property type="entry name" value="RT_nLTR_like"/>
    <property type="match status" value="1"/>
</dbReference>
<accession>A0A409WSA9</accession>
<dbReference type="InterPro" id="IPR043502">
    <property type="entry name" value="DNA/RNA_pol_sf"/>
</dbReference>
<proteinExistence type="predicted"/>
<dbReference type="PANTHER" id="PTHR31635:SF196">
    <property type="entry name" value="REVERSE TRANSCRIPTASE DOMAIN-CONTAINING PROTEIN-RELATED"/>
    <property type="match status" value="1"/>
</dbReference>
<dbReference type="Pfam" id="PF00078">
    <property type="entry name" value="RVT_1"/>
    <property type="match status" value="1"/>
</dbReference>
<dbReference type="AlphaFoldDB" id="A0A409WSA9"/>
<feature type="region of interest" description="Disordered" evidence="1">
    <location>
        <begin position="568"/>
        <end position="598"/>
    </location>
</feature>
<evidence type="ECO:0000259" key="2">
    <source>
        <dbReference type="PROSITE" id="PS50878"/>
    </source>
</evidence>